<feature type="coiled-coil region" evidence="1">
    <location>
        <begin position="42"/>
        <end position="69"/>
    </location>
</feature>
<sequence>MKENTPKTKMRIPKLLKNRFFIAGLFFVIWMLFIDNYSYLEHRVLNEEIEKLEENKAYFQEQIRRDREAIRSLKNSDATEKYAREKYYMKRENEDIYIIETDTIPTK</sequence>
<dbReference type="STRING" id="1150112.SAMN04487893_10319"/>
<evidence type="ECO:0000256" key="1">
    <source>
        <dbReference type="SAM" id="Coils"/>
    </source>
</evidence>
<keyword evidence="1" id="KW-0175">Coiled coil</keyword>
<dbReference type="EMBL" id="FORU01000003">
    <property type="protein sequence ID" value="SFJ06138.1"/>
    <property type="molecule type" value="Genomic_DNA"/>
</dbReference>
<dbReference type="Pfam" id="PF04977">
    <property type="entry name" value="DivIC"/>
    <property type="match status" value="1"/>
</dbReference>
<dbReference type="OrthoDB" id="1467719at2"/>
<evidence type="ECO:0000256" key="2">
    <source>
        <dbReference type="SAM" id="Phobius"/>
    </source>
</evidence>
<name>A0A1I3NA24_9FLAO</name>
<protein>
    <submittedName>
        <fullName evidence="3">Septum formation initiator</fullName>
    </submittedName>
</protein>
<dbReference type="AlphaFoldDB" id="A0A1I3NA24"/>
<dbReference type="RefSeq" id="WP_090678118.1">
    <property type="nucleotide sequence ID" value="NZ_FORU01000003.1"/>
</dbReference>
<proteinExistence type="predicted"/>
<gene>
    <name evidence="3" type="ORF">SAMN04487893_10319</name>
</gene>
<evidence type="ECO:0000313" key="4">
    <source>
        <dbReference type="Proteomes" id="UP000243887"/>
    </source>
</evidence>
<dbReference type="InterPro" id="IPR007060">
    <property type="entry name" value="FtsL/DivIC"/>
</dbReference>
<reference evidence="4" key="1">
    <citation type="submission" date="2016-10" db="EMBL/GenBank/DDBJ databases">
        <authorList>
            <person name="Varghese N."/>
            <person name="Submissions S."/>
        </authorList>
    </citation>
    <scope>NUCLEOTIDE SEQUENCE [LARGE SCALE GENOMIC DNA]</scope>
    <source>
        <strain evidence="4">DSM 26542</strain>
    </source>
</reference>
<keyword evidence="4" id="KW-1185">Reference proteome</keyword>
<accession>A0A1I3NA24</accession>
<feature type="transmembrane region" description="Helical" evidence="2">
    <location>
        <begin position="20"/>
        <end position="40"/>
    </location>
</feature>
<organism evidence="3 4">
    <name type="scientific">Myroides guanonis</name>
    <dbReference type="NCBI Taxonomy" id="1150112"/>
    <lineage>
        <taxon>Bacteria</taxon>
        <taxon>Pseudomonadati</taxon>
        <taxon>Bacteroidota</taxon>
        <taxon>Flavobacteriia</taxon>
        <taxon>Flavobacteriales</taxon>
        <taxon>Flavobacteriaceae</taxon>
        <taxon>Myroides</taxon>
    </lineage>
</organism>
<dbReference type="Proteomes" id="UP000243887">
    <property type="component" value="Unassembled WGS sequence"/>
</dbReference>
<evidence type="ECO:0000313" key="3">
    <source>
        <dbReference type="EMBL" id="SFJ06138.1"/>
    </source>
</evidence>
<keyword evidence="2" id="KW-0472">Membrane</keyword>
<keyword evidence="2" id="KW-1133">Transmembrane helix</keyword>
<keyword evidence="2" id="KW-0812">Transmembrane</keyword>